<evidence type="ECO:0000313" key="6">
    <source>
        <dbReference type="EMBL" id="GMS81416.1"/>
    </source>
</evidence>
<gene>
    <name evidence="6" type="ORF">PENTCL1PPCAC_3591</name>
</gene>
<sequence length="716" mass="80451">QMGSRAPANGGASTSGATSSNDVNNFDDPPCDADVFDCVQITPEHIRSNGTVHTTPYAGIAELVDNAVDSGASSVRILYKGQPPNKSCGNYLLVVDNGQGMNRSESLNTIMIGYSTKKGNSDSIGQFGNGLKSGSMRLGETLVMCTKKHIEFTILMISLKYLDTINNHKCYVPCLSYELIGSIWQPMHLTTESDEKHEKALKIILQYSPFATERELQEHMLSSLSGLSGTSIIVTHLKRLENNKYEMIPSMNDLVIKCRPAIEEPEKEKGRKKSLDEDPSEEEEMFLSEYLSELYLKPKLALYIENRKVNVKDPIRQYLEPRWAYLAKGGLEMFLEREKKGLEAEILRKQMLFEEKSRKAERILTEIQGSRHGVAESKALNRDYRIAMEEVTEMKHAIVQLTQNKSEKFKPKEKENATGASIKVHMGIDVLNRGNPRVVFYTNGRRIQTLPLNKKSANAFRKVMGVVCVIDIPSTLLPTAQNREGYETSSEVNFLLNKIQRLAQTYFEFADSKFKSNDFWGQFGYCTRAYPEDYRGTEAERMLYTMIGLRRQCAKCLEFRTTEVPPDYRAWVSLDIEDEPFQCDGGCPAKSNEERGDEEIKELNMKGKPTYYGDSQPVSSAKKPVAKLIDRDPSPRRVLSTTASRVSRISSTNRTNSSHRNGSVAHPRVVVPRDSTVPLSEDESPPPTLGRSQSQLAAATPVSYVSSHRSTHKKSE</sequence>
<accession>A0AAV5SDG1</accession>
<keyword evidence="4" id="KW-0539">Nucleus</keyword>
<dbReference type="EMBL" id="BTSX01000001">
    <property type="protein sequence ID" value="GMS81416.1"/>
    <property type="molecule type" value="Genomic_DNA"/>
</dbReference>
<feature type="compositionally biased region" description="Low complexity" evidence="5">
    <location>
        <begin position="644"/>
        <end position="663"/>
    </location>
</feature>
<feature type="region of interest" description="Disordered" evidence="5">
    <location>
        <begin position="1"/>
        <end position="26"/>
    </location>
</feature>
<protein>
    <recommendedName>
        <fullName evidence="8">Morc-1</fullName>
    </recommendedName>
</protein>
<evidence type="ECO:0000256" key="4">
    <source>
        <dbReference type="ARBA" id="ARBA00023242"/>
    </source>
</evidence>
<dbReference type="GO" id="GO:0005634">
    <property type="term" value="C:nucleus"/>
    <property type="evidence" value="ECO:0007669"/>
    <property type="project" value="UniProtKB-SubCell"/>
</dbReference>
<name>A0AAV5SDG1_9BILA</name>
<dbReference type="Pfam" id="PF13589">
    <property type="entry name" value="HATPase_c_3"/>
    <property type="match status" value="1"/>
</dbReference>
<evidence type="ECO:0000313" key="7">
    <source>
        <dbReference type="Proteomes" id="UP001432027"/>
    </source>
</evidence>
<keyword evidence="3" id="KW-0175">Coiled coil</keyword>
<organism evidence="6 7">
    <name type="scientific">Pristionchus entomophagus</name>
    <dbReference type="NCBI Taxonomy" id="358040"/>
    <lineage>
        <taxon>Eukaryota</taxon>
        <taxon>Metazoa</taxon>
        <taxon>Ecdysozoa</taxon>
        <taxon>Nematoda</taxon>
        <taxon>Chromadorea</taxon>
        <taxon>Rhabditida</taxon>
        <taxon>Rhabditina</taxon>
        <taxon>Diplogasteromorpha</taxon>
        <taxon>Diplogasteroidea</taxon>
        <taxon>Neodiplogasteridae</taxon>
        <taxon>Pristionchus</taxon>
    </lineage>
</organism>
<keyword evidence="2" id="KW-0479">Metal-binding</keyword>
<feature type="compositionally biased region" description="Low complexity" evidence="5">
    <location>
        <begin position="8"/>
        <end position="21"/>
    </location>
</feature>
<evidence type="ECO:0000256" key="2">
    <source>
        <dbReference type="ARBA" id="ARBA00022723"/>
    </source>
</evidence>
<dbReference type="Gene3D" id="3.30.565.10">
    <property type="entry name" value="Histidine kinase-like ATPase, C-terminal domain"/>
    <property type="match status" value="1"/>
</dbReference>
<keyword evidence="7" id="KW-1185">Reference proteome</keyword>
<feature type="region of interest" description="Disordered" evidence="5">
    <location>
        <begin position="607"/>
        <end position="716"/>
    </location>
</feature>
<dbReference type="PANTHER" id="PTHR23337">
    <property type="entry name" value="ZINC FINGER CW-TYPE COILED-COIL DOMAIN PROTEIN 1"/>
    <property type="match status" value="1"/>
</dbReference>
<feature type="non-terminal residue" evidence="6">
    <location>
        <position position="1"/>
    </location>
</feature>
<reference evidence="6" key="1">
    <citation type="submission" date="2023-10" db="EMBL/GenBank/DDBJ databases">
        <title>Genome assembly of Pristionchus species.</title>
        <authorList>
            <person name="Yoshida K."/>
            <person name="Sommer R.J."/>
        </authorList>
    </citation>
    <scope>NUCLEOTIDE SEQUENCE</scope>
    <source>
        <strain evidence="6">RS0144</strain>
    </source>
</reference>
<dbReference type="AlphaFoldDB" id="A0AAV5SDG1"/>
<dbReference type="SUPFAM" id="SSF55874">
    <property type="entry name" value="ATPase domain of HSP90 chaperone/DNA topoisomerase II/histidine kinase"/>
    <property type="match status" value="1"/>
</dbReference>
<dbReference type="Proteomes" id="UP001432027">
    <property type="component" value="Unassembled WGS sequence"/>
</dbReference>
<comment type="caution">
    <text evidence="6">The sequence shown here is derived from an EMBL/GenBank/DDBJ whole genome shotgun (WGS) entry which is preliminary data.</text>
</comment>
<dbReference type="GO" id="GO:0046872">
    <property type="term" value="F:metal ion binding"/>
    <property type="evidence" value="ECO:0007669"/>
    <property type="project" value="UniProtKB-KW"/>
</dbReference>
<evidence type="ECO:0008006" key="8">
    <source>
        <dbReference type="Google" id="ProtNLM"/>
    </source>
</evidence>
<proteinExistence type="predicted"/>
<dbReference type="InterPro" id="IPR036890">
    <property type="entry name" value="HATPase_C_sf"/>
</dbReference>
<feature type="non-terminal residue" evidence="6">
    <location>
        <position position="716"/>
    </location>
</feature>
<evidence type="ECO:0000256" key="5">
    <source>
        <dbReference type="SAM" id="MobiDB-lite"/>
    </source>
</evidence>
<evidence type="ECO:0000256" key="3">
    <source>
        <dbReference type="ARBA" id="ARBA00023054"/>
    </source>
</evidence>
<comment type="subcellular location">
    <subcellularLocation>
        <location evidence="1">Nucleus</location>
    </subcellularLocation>
</comment>
<evidence type="ECO:0000256" key="1">
    <source>
        <dbReference type="ARBA" id="ARBA00004123"/>
    </source>
</evidence>
<feature type="compositionally biased region" description="Polar residues" evidence="5">
    <location>
        <begin position="690"/>
        <end position="708"/>
    </location>
</feature>
<dbReference type="PANTHER" id="PTHR23337:SF3">
    <property type="entry name" value="MORC FAMILY CW-TYPE ZINC FINGER 2"/>
    <property type="match status" value="1"/>
</dbReference>